<comment type="caution">
    <text evidence="3">The sequence shown here is derived from an EMBL/GenBank/DDBJ whole genome shotgun (WGS) entry which is preliminary data.</text>
</comment>
<keyword evidence="2 3" id="KW-0238">DNA-binding</keyword>
<accession>A0A3D8VHZ1</accession>
<organism evidence="3 4">
    <name type="scientific">Lysobacter soli</name>
    <dbReference type="NCBI Taxonomy" id="453783"/>
    <lineage>
        <taxon>Bacteria</taxon>
        <taxon>Pseudomonadati</taxon>
        <taxon>Pseudomonadota</taxon>
        <taxon>Gammaproteobacteria</taxon>
        <taxon>Lysobacterales</taxon>
        <taxon>Lysobacteraceae</taxon>
        <taxon>Lysobacter</taxon>
    </lineage>
</organism>
<dbReference type="PANTHER" id="PTHR48111:SF3">
    <property type="entry name" value="TRANSCRIPTIONAL REGULATORY PROTEIN BTSR"/>
    <property type="match status" value="1"/>
</dbReference>
<proteinExistence type="predicted"/>
<name>A0A3D8VHZ1_9GAMM</name>
<evidence type="ECO:0000256" key="2">
    <source>
        <dbReference type="ARBA" id="ARBA00023125"/>
    </source>
</evidence>
<dbReference type="Proteomes" id="UP000256829">
    <property type="component" value="Unassembled WGS sequence"/>
</dbReference>
<protein>
    <submittedName>
        <fullName evidence="3">DNA-binding response regulator</fullName>
    </submittedName>
</protein>
<dbReference type="SMART" id="SM00448">
    <property type="entry name" value="REC"/>
    <property type="match status" value="1"/>
</dbReference>
<dbReference type="InterPro" id="IPR001789">
    <property type="entry name" value="Sig_transdc_resp-reg_receiver"/>
</dbReference>
<dbReference type="GO" id="GO:0005829">
    <property type="term" value="C:cytosol"/>
    <property type="evidence" value="ECO:0007669"/>
    <property type="project" value="TreeGrafter"/>
</dbReference>
<dbReference type="RefSeq" id="WP_115841478.1">
    <property type="nucleotide sequence ID" value="NZ_CP046603.1"/>
</dbReference>
<dbReference type="PANTHER" id="PTHR48111">
    <property type="entry name" value="REGULATOR OF RPOS"/>
    <property type="match status" value="1"/>
</dbReference>
<reference evidence="3 4" key="1">
    <citation type="submission" date="2018-08" db="EMBL/GenBank/DDBJ databases">
        <title>Lysobacter soli KCTC 22011, whole genome shotgun sequence.</title>
        <authorList>
            <person name="Zhang X."/>
            <person name="Feng G."/>
            <person name="Zhu H."/>
        </authorList>
    </citation>
    <scope>NUCLEOTIDE SEQUENCE [LARGE SCALE GENOMIC DNA]</scope>
    <source>
        <strain evidence="3 4">KCTC 22011</strain>
    </source>
</reference>
<sequence length="246" mass="27236">MRVVIADDEPLARERLRGLLAEQRGVEVVAEAADGQNALHACAEHRPDLVLLDIAMPGIDGLEAARHLAAFDPRPAVVFCTAYDAHALSAFEAEAIDYLVKPVRAERLAAALERVRTFAAGREKNGDGNGAGPVGQRRSHLCARLRGSLRLIPIEDVHYLHAEEKYVVVHHARGEDLIEESLKSLEDEFGERFVRIHRNCLVARHEIVELRRAPDGHVQAVLRHGKAPLEVSRRCVAGLKETLKHL</sequence>
<evidence type="ECO:0000313" key="3">
    <source>
        <dbReference type="EMBL" id="RDY68965.1"/>
    </source>
</evidence>
<dbReference type="Pfam" id="PF00072">
    <property type="entry name" value="Response_reg"/>
    <property type="match status" value="1"/>
</dbReference>
<dbReference type="InterPro" id="IPR007492">
    <property type="entry name" value="LytTR_DNA-bd_dom"/>
</dbReference>
<dbReference type="GO" id="GO:0000976">
    <property type="term" value="F:transcription cis-regulatory region binding"/>
    <property type="evidence" value="ECO:0007669"/>
    <property type="project" value="TreeGrafter"/>
</dbReference>
<dbReference type="SUPFAM" id="SSF52172">
    <property type="entry name" value="CheY-like"/>
    <property type="match status" value="1"/>
</dbReference>
<dbReference type="PROSITE" id="PS50930">
    <property type="entry name" value="HTH_LYTTR"/>
    <property type="match status" value="1"/>
</dbReference>
<dbReference type="GO" id="GO:0000156">
    <property type="term" value="F:phosphorelay response regulator activity"/>
    <property type="evidence" value="ECO:0007669"/>
    <property type="project" value="TreeGrafter"/>
</dbReference>
<dbReference type="InterPro" id="IPR011006">
    <property type="entry name" value="CheY-like_superfamily"/>
</dbReference>
<dbReference type="EMBL" id="QTJR01000002">
    <property type="protein sequence ID" value="RDY68965.1"/>
    <property type="molecule type" value="Genomic_DNA"/>
</dbReference>
<evidence type="ECO:0000313" key="4">
    <source>
        <dbReference type="Proteomes" id="UP000256829"/>
    </source>
</evidence>
<dbReference type="Gene3D" id="3.40.50.2300">
    <property type="match status" value="1"/>
</dbReference>
<dbReference type="InterPro" id="IPR039420">
    <property type="entry name" value="WalR-like"/>
</dbReference>
<gene>
    <name evidence="3" type="ORF">DX912_03725</name>
</gene>
<dbReference type="GO" id="GO:0032993">
    <property type="term" value="C:protein-DNA complex"/>
    <property type="evidence" value="ECO:0007669"/>
    <property type="project" value="TreeGrafter"/>
</dbReference>
<dbReference type="PROSITE" id="PS50110">
    <property type="entry name" value="RESPONSE_REGULATORY"/>
    <property type="match status" value="1"/>
</dbReference>
<dbReference type="OrthoDB" id="236568at2"/>
<keyword evidence="4" id="KW-1185">Reference proteome</keyword>
<dbReference type="AlphaFoldDB" id="A0A3D8VHZ1"/>
<keyword evidence="1" id="KW-0902">Two-component regulatory system</keyword>
<dbReference type="GO" id="GO:0006355">
    <property type="term" value="P:regulation of DNA-templated transcription"/>
    <property type="evidence" value="ECO:0007669"/>
    <property type="project" value="TreeGrafter"/>
</dbReference>
<dbReference type="Gene3D" id="2.40.50.1020">
    <property type="entry name" value="LytTr DNA-binding domain"/>
    <property type="match status" value="1"/>
</dbReference>
<dbReference type="SMART" id="SM00850">
    <property type="entry name" value="LytTR"/>
    <property type="match status" value="1"/>
</dbReference>
<evidence type="ECO:0000256" key="1">
    <source>
        <dbReference type="ARBA" id="ARBA00023012"/>
    </source>
</evidence>
<dbReference type="Pfam" id="PF04397">
    <property type="entry name" value="LytTR"/>
    <property type="match status" value="1"/>
</dbReference>